<keyword evidence="1" id="KW-0802">TPR repeat</keyword>
<feature type="region of interest" description="Disordered" evidence="2">
    <location>
        <begin position="455"/>
        <end position="567"/>
    </location>
</feature>
<dbReference type="PANTHER" id="PTHR22550">
    <property type="entry name" value="SPORE GERMINATION PROTEIN"/>
    <property type="match status" value="1"/>
</dbReference>
<feature type="transmembrane region" description="Helical" evidence="3">
    <location>
        <begin position="6"/>
        <end position="26"/>
    </location>
</feature>
<dbReference type="Gene3D" id="3.40.50.410">
    <property type="entry name" value="von Willebrand factor, type A domain"/>
    <property type="match status" value="1"/>
</dbReference>
<dbReference type="STRING" id="92487.SAMN02745130_01341"/>
<dbReference type="SUPFAM" id="SSF53300">
    <property type="entry name" value="vWA-like"/>
    <property type="match status" value="1"/>
</dbReference>
<reference evidence="5 6" key="1">
    <citation type="submission" date="2017-02" db="EMBL/GenBank/DDBJ databases">
        <authorList>
            <person name="Peterson S.W."/>
        </authorList>
    </citation>
    <scope>NUCLEOTIDE SEQUENCE [LARGE SCALE GENOMIC DNA]</scope>
    <source>
        <strain evidence="5 6">ATCC 49788</strain>
    </source>
</reference>
<feature type="repeat" description="TPR" evidence="1">
    <location>
        <begin position="408"/>
        <end position="441"/>
    </location>
</feature>
<feature type="compositionally biased region" description="Low complexity" evidence="2">
    <location>
        <begin position="457"/>
        <end position="526"/>
    </location>
</feature>
<feature type="domain" description="VWFA" evidence="4">
    <location>
        <begin position="92"/>
        <end position="228"/>
    </location>
</feature>
<name>A0A1T4W9Z8_9GAMM</name>
<keyword evidence="3" id="KW-0472">Membrane</keyword>
<dbReference type="RefSeq" id="WP_078921810.1">
    <property type="nucleotide sequence ID" value="NZ_FUYB01000004.1"/>
</dbReference>
<sequence length="590" mass="64842">MADFHFLYPAAFWLFVLLPVLWFWILRRRKHHSGWQDLVDPALAPFILTGRERRESLSALIIFSLLALLSILALAGPAWEKKEVPVFRQQQALVIALDLSASMYAQDLSPNRLEQARFKVMDILQARKGEQTGLVVFAGDAFPVSPLTDDIKTIEAQMKNLSPDIMPVQGGFLSLAIERSMELLQQAGAKSGNILLITDGMTDGAQALSAARAALAKGVNISVLGVGSVNGAPIPLAEGGFLQDARGKTILPKLEVASLNALAQAGNGVYVTAGIGDADVNRLAAVWEAKAGEQNLISGGQRQVDTWVNAGVWLVLAILPFAAVLFRRGWLLSLSLVVLVLPQTQPVQASVWADLWSTPDQQAQAALQAGQAKRASELFENPQWKAAAAYQAGHFEQAAQLYSADKSLEGLYNYGNALARLNKFPQAIAAYEQVLAQNAQHADARYNRDLLKKQLEDQQQQQGSQNQQQNQDQQNPSNQQQQAGQAQQNQPNQPQQDPQQAQAQQEQAAQEQEQAKQAEQNQQQEAEQSDAKSEPAQAEAAAPIDPKAAEQQQATEQWLRRIPDDPAGLWRRKFQYQYQQRAHPSQGDAW</sequence>
<dbReference type="Proteomes" id="UP000190460">
    <property type="component" value="Unassembled WGS sequence"/>
</dbReference>
<protein>
    <submittedName>
        <fullName evidence="5">Ca-activated chloride channel family protein</fullName>
    </submittedName>
</protein>
<evidence type="ECO:0000256" key="1">
    <source>
        <dbReference type="PROSITE-ProRule" id="PRU00339"/>
    </source>
</evidence>
<dbReference type="Pfam" id="PF13519">
    <property type="entry name" value="VWA_2"/>
    <property type="match status" value="1"/>
</dbReference>
<evidence type="ECO:0000313" key="6">
    <source>
        <dbReference type="Proteomes" id="UP000190460"/>
    </source>
</evidence>
<dbReference type="InterPro" id="IPR036465">
    <property type="entry name" value="vWFA_dom_sf"/>
</dbReference>
<proteinExistence type="predicted"/>
<dbReference type="SMART" id="SM00327">
    <property type="entry name" value="VWA"/>
    <property type="match status" value="1"/>
</dbReference>
<dbReference type="EMBL" id="FUYB01000004">
    <property type="protein sequence ID" value="SKA74110.1"/>
    <property type="molecule type" value="Genomic_DNA"/>
</dbReference>
<keyword evidence="3" id="KW-1133">Transmembrane helix</keyword>
<evidence type="ECO:0000256" key="2">
    <source>
        <dbReference type="SAM" id="MobiDB-lite"/>
    </source>
</evidence>
<dbReference type="InterPro" id="IPR002035">
    <property type="entry name" value="VWF_A"/>
</dbReference>
<keyword evidence="6" id="KW-1185">Reference proteome</keyword>
<dbReference type="AlphaFoldDB" id="A0A1T4W9Z8"/>
<evidence type="ECO:0000256" key="3">
    <source>
        <dbReference type="SAM" id="Phobius"/>
    </source>
</evidence>
<dbReference type="OrthoDB" id="9807628at2"/>
<gene>
    <name evidence="5" type="ORF">SAMN02745130_01341</name>
</gene>
<feature type="transmembrane region" description="Helical" evidence="3">
    <location>
        <begin position="57"/>
        <end position="79"/>
    </location>
</feature>
<dbReference type="PANTHER" id="PTHR22550:SF14">
    <property type="entry name" value="VWFA DOMAIN-CONTAINING PROTEIN"/>
    <property type="match status" value="1"/>
</dbReference>
<feature type="compositionally biased region" description="Low complexity" evidence="2">
    <location>
        <begin position="534"/>
        <end position="551"/>
    </location>
</feature>
<dbReference type="InterPro" id="IPR019734">
    <property type="entry name" value="TPR_rpt"/>
</dbReference>
<dbReference type="Gene3D" id="1.25.40.10">
    <property type="entry name" value="Tetratricopeptide repeat domain"/>
    <property type="match status" value="1"/>
</dbReference>
<dbReference type="PROSITE" id="PS50234">
    <property type="entry name" value="VWFA"/>
    <property type="match status" value="1"/>
</dbReference>
<dbReference type="InterPro" id="IPR011990">
    <property type="entry name" value="TPR-like_helical_dom_sf"/>
</dbReference>
<accession>A0A1T4W9Z8</accession>
<dbReference type="PROSITE" id="PS50005">
    <property type="entry name" value="TPR"/>
    <property type="match status" value="1"/>
</dbReference>
<dbReference type="InterPro" id="IPR050768">
    <property type="entry name" value="UPF0353/GerABKA_families"/>
</dbReference>
<keyword evidence="3" id="KW-0812">Transmembrane</keyword>
<evidence type="ECO:0000313" key="5">
    <source>
        <dbReference type="EMBL" id="SKA74110.1"/>
    </source>
</evidence>
<dbReference type="SUPFAM" id="SSF48452">
    <property type="entry name" value="TPR-like"/>
    <property type="match status" value="1"/>
</dbReference>
<organism evidence="5 6">
    <name type="scientific">Thiothrix eikelboomii</name>
    <dbReference type="NCBI Taxonomy" id="92487"/>
    <lineage>
        <taxon>Bacteria</taxon>
        <taxon>Pseudomonadati</taxon>
        <taxon>Pseudomonadota</taxon>
        <taxon>Gammaproteobacteria</taxon>
        <taxon>Thiotrichales</taxon>
        <taxon>Thiotrichaceae</taxon>
        <taxon>Thiothrix</taxon>
    </lineage>
</organism>
<evidence type="ECO:0000259" key="4">
    <source>
        <dbReference type="PROSITE" id="PS50234"/>
    </source>
</evidence>